<accession>A0AA36MIN7</accession>
<sequence length="450" mass="47590">MGHTSPGFCLNPTKTALQNGGTHLLPVRMVRKVKAGSSANATNASADDLDTLAAKVLGKKEGEVNATDILKVLNDTQPAEVKDVTDAARSISDASKAAQAIWSKNSSNASQSIGSIVGAAGATVAAAKSVSDMVGSIWSSGPDRNETIEANGSEAKSAGAATTTTPTTTTTAVSVQVVIDVKDLQPEDYLTDGFAAALREAQRGISADFQRAADAATSGGACLAAQNVSLTGALNGVLPRLVRGNCSAIEPLARFERDTGVQLGKALGKASAQVNGSCVLAVGWAEADQLAQDALDRELQKRSSALPTVQRLKEEALVEAQKELDANVMAVRGRVSQMNFTQMLQQAADQNLSTVLSTLVETEVGKVRKEAEDQRLKMRSRLDRGLRDLCNRTLGSLWDLRQERLGSFRRTPGAGLSWSPRTSTSRTSPKCRLWSPNHGRRLAKESPSRR</sequence>
<gene>
    <name evidence="2" type="ORF">EVOR1521_LOCUS3443</name>
</gene>
<evidence type="ECO:0000313" key="2">
    <source>
        <dbReference type="EMBL" id="CAJ1373694.1"/>
    </source>
</evidence>
<feature type="region of interest" description="Disordered" evidence="1">
    <location>
        <begin position="139"/>
        <end position="165"/>
    </location>
</feature>
<dbReference type="Proteomes" id="UP001178507">
    <property type="component" value="Unassembled WGS sequence"/>
</dbReference>
<proteinExistence type="predicted"/>
<reference evidence="2" key="1">
    <citation type="submission" date="2023-08" db="EMBL/GenBank/DDBJ databases">
        <authorList>
            <person name="Chen Y."/>
            <person name="Shah S."/>
            <person name="Dougan E. K."/>
            <person name="Thang M."/>
            <person name="Chan C."/>
        </authorList>
    </citation>
    <scope>NUCLEOTIDE SEQUENCE</scope>
</reference>
<comment type="caution">
    <text evidence="2">The sequence shown here is derived from an EMBL/GenBank/DDBJ whole genome shotgun (WGS) entry which is preliminary data.</text>
</comment>
<organism evidence="2 3">
    <name type="scientific">Effrenium voratum</name>
    <dbReference type="NCBI Taxonomy" id="2562239"/>
    <lineage>
        <taxon>Eukaryota</taxon>
        <taxon>Sar</taxon>
        <taxon>Alveolata</taxon>
        <taxon>Dinophyceae</taxon>
        <taxon>Suessiales</taxon>
        <taxon>Symbiodiniaceae</taxon>
        <taxon>Effrenium</taxon>
    </lineage>
</organism>
<feature type="compositionally biased region" description="Low complexity" evidence="1">
    <location>
        <begin position="419"/>
        <end position="428"/>
    </location>
</feature>
<protein>
    <submittedName>
        <fullName evidence="2">Uncharacterized protein</fullName>
    </submittedName>
</protein>
<dbReference type="AlphaFoldDB" id="A0AA36MIN7"/>
<evidence type="ECO:0000313" key="3">
    <source>
        <dbReference type="Proteomes" id="UP001178507"/>
    </source>
</evidence>
<name>A0AA36MIN7_9DINO</name>
<keyword evidence="3" id="KW-1185">Reference proteome</keyword>
<dbReference type="EMBL" id="CAUJNA010000210">
    <property type="protein sequence ID" value="CAJ1373694.1"/>
    <property type="molecule type" value="Genomic_DNA"/>
</dbReference>
<evidence type="ECO:0000256" key="1">
    <source>
        <dbReference type="SAM" id="MobiDB-lite"/>
    </source>
</evidence>
<feature type="region of interest" description="Disordered" evidence="1">
    <location>
        <begin position="409"/>
        <end position="450"/>
    </location>
</feature>